<feature type="region of interest" description="Disordered" evidence="1">
    <location>
        <begin position="49"/>
        <end position="75"/>
    </location>
</feature>
<dbReference type="SUPFAM" id="SSF55486">
    <property type="entry name" value="Metalloproteases ('zincins'), catalytic domain"/>
    <property type="match status" value="1"/>
</dbReference>
<protein>
    <recommendedName>
        <fullName evidence="2">DUF3152 domain-containing protein</fullName>
    </recommendedName>
</protein>
<feature type="domain" description="DUF3152" evidence="2">
    <location>
        <begin position="91"/>
        <end position="293"/>
    </location>
</feature>
<dbReference type="EMBL" id="FOFT01000007">
    <property type="protein sequence ID" value="SER82645.1"/>
    <property type="molecule type" value="Genomic_DNA"/>
</dbReference>
<reference evidence="4" key="1">
    <citation type="submission" date="2016-10" db="EMBL/GenBank/DDBJ databases">
        <authorList>
            <person name="Varghese N."/>
            <person name="Submissions S."/>
        </authorList>
    </citation>
    <scope>NUCLEOTIDE SEQUENCE [LARGE SCALE GENOMIC DNA]</scope>
    <source>
        <strain evidence="4">CGMCC 4.578</strain>
    </source>
</reference>
<dbReference type="Proteomes" id="UP000199028">
    <property type="component" value="Unassembled WGS sequence"/>
</dbReference>
<gene>
    <name evidence="3" type="ORF">SAMN05216195_1078</name>
</gene>
<accession>A0A1H9SDI5</accession>
<dbReference type="Gene3D" id="3.40.390.10">
    <property type="entry name" value="Collagenase (Catalytic Domain)"/>
    <property type="match status" value="1"/>
</dbReference>
<dbReference type="InterPro" id="IPR022603">
    <property type="entry name" value="DUF3152"/>
</dbReference>
<dbReference type="InterPro" id="IPR024079">
    <property type="entry name" value="MetalloPept_cat_dom_sf"/>
</dbReference>
<proteinExistence type="predicted"/>
<dbReference type="GO" id="GO:0008237">
    <property type="term" value="F:metallopeptidase activity"/>
    <property type="evidence" value="ECO:0007669"/>
    <property type="project" value="InterPro"/>
</dbReference>
<sequence length="297" mass="31105">MTVGRIVMYVFAAMLAGVTIGLFKSLPQDTPAQHVAQPQIPVVGTTISVRPAPSSSASPSSPPPSEPPSSAAPTAPLALAGQGVFRPGPELPPGVPVRAQGEGWWRTVPGTTAQVGTGKVRTYSVEVEQGAVVPQAQLPFAAAVDEALADPRGWTASGDVAFRRVDVAEPDVRIRLTATETARAICGFDLPYDTSCYVSGVVYVSAPRWFRGAQSFAGDLEGYRRYLVNHEIGHFLGHGHESCPADGAPAPVMMQQTFSVSNDKLAEITAAAPQGLAVARDGKTCVANPWPNPGVTR</sequence>
<dbReference type="RefSeq" id="WP_245983441.1">
    <property type="nucleotide sequence ID" value="NZ_FOFT01000007.1"/>
</dbReference>
<evidence type="ECO:0000313" key="3">
    <source>
        <dbReference type="EMBL" id="SER82645.1"/>
    </source>
</evidence>
<evidence type="ECO:0000256" key="1">
    <source>
        <dbReference type="SAM" id="MobiDB-lite"/>
    </source>
</evidence>
<keyword evidence="4" id="KW-1185">Reference proteome</keyword>
<dbReference type="Pfam" id="PF11350">
    <property type="entry name" value="DUF3152"/>
    <property type="match status" value="1"/>
</dbReference>
<dbReference type="AlphaFoldDB" id="A0A1H9SDI5"/>
<name>A0A1H9SDI5_9PSEU</name>
<organism evidence="3 4">
    <name type="scientific">Lentzea flaviverrucosa</name>
    <dbReference type="NCBI Taxonomy" id="200379"/>
    <lineage>
        <taxon>Bacteria</taxon>
        <taxon>Bacillati</taxon>
        <taxon>Actinomycetota</taxon>
        <taxon>Actinomycetes</taxon>
        <taxon>Pseudonocardiales</taxon>
        <taxon>Pseudonocardiaceae</taxon>
        <taxon>Lentzea</taxon>
    </lineage>
</organism>
<evidence type="ECO:0000259" key="2">
    <source>
        <dbReference type="Pfam" id="PF11350"/>
    </source>
</evidence>
<evidence type="ECO:0000313" key="4">
    <source>
        <dbReference type="Proteomes" id="UP000199028"/>
    </source>
</evidence>